<dbReference type="InterPro" id="IPR013783">
    <property type="entry name" value="Ig-like_fold"/>
</dbReference>
<dbReference type="Gene3D" id="3.20.20.300">
    <property type="entry name" value="Glycoside hydrolase, family 3, N-terminal domain"/>
    <property type="match status" value="1"/>
</dbReference>
<dbReference type="EMBL" id="JAJOMB010000020">
    <property type="protein sequence ID" value="MCD5315113.1"/>
    <property type="molecule type" value="Genomic_DNA"/>
</dbReference>
<dbReference type="InterPro" id="IPR002772">
    <property type="entry name" value="Glyco_hydro_3_C"/>
</dbReference>
<comment type="caution">
    <text evidence="4">The sequence shown here is derived from an EMBL/GenBank/DDBJ whole genome shotgun (WGS) entry which is preliminary data.</text>
</comment>
<dbReference type="PRINTS" id="PR00133">
    <property type="entry name" value="GLHYDRLASE3"/>
</dbReference>
<evidence type="ECO:0000256" key="2">
    <source>
        <dbReference type="ARBA" id="ARBA00022801"/>
    </source>
</evidence>
<dbReference type="Pfam" id="PF14310">
    <property type="entry name" value="Fn3-like"/>
    <property type="match status" value="1"/>
</dbReference>
<evidence type="ECO:0000256" key="1">
    <source>
        <dbReference type="ARBA" id="ARBA00005336"/>
    </source>
</evidence>
<dbReference type="SUPFAM" id="SSF52279">
    <property type="entry name" value="Beta-D-glucan exohydrolase, C-terminal domain"/>
    <property type="match status" value="1"/>
</dbReference>
<evidence type="ECO:0000313" key="5">
    <source>
        <dbReference type="Proteomes" id="UP001138997"/>
    </source>
</evidence>
<dbReference type="InterPro" id="IPR026891">
    <property type="entry name" value="Fn3-like"/>
</dbReference>
<dbReference type="AlphaFoldDB" id="A0A9X1NJ45"/>
<dbReference type="PANTHER" id="PTHR42715:SF10">
    <property type="entry name" value="BETA-GLUCOSIDASE"/>
    <property type="match status" value="1"/>
</dbReference>
<dbReference type="Gene3D" id="3.40.50.1700">
    <property type="entry name" value="Glycoside hydrolase family 3 C-terminal domain"/>
    <property type="match status" value="1"/>
</dbReference>
<dbReference type="Gene3D" id="2.60.40.10">
    <property type="entry name" value="Immunoglobulins"/>
    <property type="match status" value="1"/>
</dbReference>
<dbReference type="PANTHER" id="PTHR42715">
    <property type="entry name" value="BETA-GLUCOSIDASE"/>
    <property type="match status" value="1"/>
</dbReference>
<gene>
    <name evidence="4" type="ORF">LR394_29830</name>
</gene>
<dbReference type="InterPro" id="IPR036962">
    <property type="entry name" value="Glyco_hydro_3_N_sf"/>
</dbReference>
<dbReference type="Pfam" id="PF00933">
    <property type="entry name" value="Glyco_hydro_3"/>
    <property type="match status" value="1"/>
</dbReference>
<dbReference type="InterPro" id="IPR036881">
    <property type="entry name" value="Glyco_hydro_3_C_sf"/>
</dbReference>
<dbReference type="InterPro" id="IPR017853">
    <property type="entry name" value="GH"/>
</dbReference>
<reference evidence="4" key="1">
    <citation type="submission" date="2021-11" db="EMBL/GenBank/DDBJ databases">
        <title>Streptomyces corallinus and Kineosporia corallina sp. nov., two new coral-derived marine actinobacteria.</title>
        <authorList>
            <person name="Buangrab K."/>
            <person name="Sutthacheep M."/>
            <person name="Yeemin T."/>
            <person name="Harunari E."/>
            <person name="Igarashi Y."/>
            <person name="Sripreechasak P."/>
            <person name="Kanchanasin P."/>
            <person name="Tanasupawat S."/>
            <person name="Phongsopitanun W."/>
        </authorList>
    </citation>
    <scope>NUCLEOTIDE SEQUENCE</scope>
    <source>
        <strain evidence="4">JCM 31032</strain>
    </source>
</reference>
<dbReference type="GO" id="GO:0004553">
    <property type="term" value="F:hydrolase activity, hydrolyzing O-glycosyl compounds"/>
    <property type="evidence" value="ECO:0007669"/>
    <property type="project" value="InterPro"/>
</dbReference>
<dbReference type="Proteomes" id="UP001138997">
    <property type="component" value="Unassembled WGS sequence"/>
</dbReference>
<organism evidence="4 5">
    <name type="scientific">Kineosporia babensis</name>
    <dbReference type="NCBI Taxonomy" id="499548"/>
    <lineage>
        <taxon>Bacteria</taxon>
        <taxon>Bacillati</taxon>
        <taxon>Actinomycetota</taxon>
        <taxon>Actinomycetes</taxon>
        <taxon>Kineosporiales</taxon>
        <taxon>Kineosporiaceae</taxon>
        <taxon>Kineosporia</taxon>
    </lineage>
</organism>
<keyword evidence="2 4" id="KW-0378">Hydrolase</keyword>
<proteinExistence type="inferred from homology"/>
<dbReference type="GO" id="GO:0005975">
    <property type="term" value="P:carbohydrate metabolic process"/>
    <property type="evidence" value="ECO:0007669"/>
    <property type="project" value="InterPro"/>
</dbReference>
<dbReference type="RefSeq" id="WP_231447918.1">
    <property type="nucleotide sequence ID" value="NZ_JAJOMB010000020.1"/>
</dbReference>
<dbReference type="SUPFAM" id="SSF51445">
    <property type="entry name" value="(Trans)glycosidases"/>
    <property type="match status" value="1"/>
</dbReference>
<feature type="domain" description="Fibronectin type III-like" evidence="3">
    <location>
        <begin position="599"/>
        <end position="669"/>
    </location>
</feature>
<sequence length="766" mass="83545">MSDNASPSGLFDVEAVLAALTEPEKVDLLSGRGMWKTAALPRHGVPSIVMTDGTYGVRYSEEQIENDQQGGFDLDDFLAVVNRRANGTDTAWGRTRPATCFPTGATLACSWDPALARQLGAALAAECGEFGVDVLLGPGINLRRTPLGGRSYEYYSEDPLLTAEIAAGVVEGLQENGVGASLKHFAANNSEVERTTMDSVIEERALREIYLKAFERVVGRSDPWTVMSSYNRLNGVQTSQDPWLLSEVLREDWGYRGAVVSDWHGIKDRAASVRAGNDLDMPESPARKAALRRAIDEKLISTEDLDRACRRVLELVHRAVAARPLRQQAFDRAEHHELARSMAARSLVLLKNTGVLPLNPAELKRVLVVGPGAVQPIIQGSGSATTMPTQVDIPLEEIRRALGEDVQVLHTDDDSGAAEADLVLVFVNTDLQYDGEGADRRTLNLAAGQDQLVQELAASGTDVVVLLASPDAVVMPWLNEVSAVVATFLAGQGAGRAIADVLVGIAEPTGRLTTTFPARIEDIPSYLTYPGENGRHVYSEGIHVGYRSYDALGREPLFAFGHGLGYTMFEIGSVTATVVGETVELVVPVKNTGERQGRETVQIYAEHQNPRVQRPLLELVAFAGVELDAGESTELEIAFPVDDLRFWDTSRQAWVLDGESVRLHAGRSSRDLVSAAEVVTQESAPRHRPVVRDTQPVFILNNPAARRATVRFLAETLNRTPEDVDRLLEYSRDSFIGIVATLERRFRISFTDQQAEDLLAAIRAEV</sequence>
<dbReference type="InterPro" id="IPR001764">
    <property type="entry name" value="Glyco_hydro_3_N"/>
</dbReference>
<dbReference type="Pfam" id="PF01915">
    <property type="entry name" value="Glyco_hydro_3_C"/>
    <property type="match status" value="1"/>
</dbReference>
<evidence type="ECO:0000259" key="3">
    <source>
        <dbReference type="SMART" id="SM01217"/>
    </source>
</evidence>
<name>A0A9X1NJ45_9ACTN</name>
<dbReference type="InterPro" id="IPR050288">
    <property type="entry name" value="Cellulose_deg_GH3"/>
</dbReference>
<dbReference type="SMART" id="SM01217">
    <property type="entry name" value="Fn3_like"/>
    <property type="match status" value="1"/>
</dbReference>
<keyword evidence="5" id="KW-1185">Reference proteome</keyword>
<evidence type="ECO:0000313" key="4">
    <source>
        <dbReference type="EMBL" id="MCD5315113.1"/>
    </source>
</evidence>
<protein>
    <submittedName>
        <fullName evidence="4">Glycoside hydrolase family 3 C-terminal domain-containing protein</fullName>
    </submittedName>
</protein>
<comment type="similarity">
    <text evidence="1">Belongs to the glycosyl hydrolase 3 family.</text>
</comment>
<accession>A0A9X1NJ45</accession>